<proteinExistence type="predicted"/>
<evidence type="ECO:0000313" key="3">
    <source>
        <dbReference type="Proteomes" id="UP001066276"/>
    </source>
</evidence>
<sequence length="84" mass="9218">MLRVSAPQPAGGVHQVRFRSQKKDRDCQSPLVANVERPGERDKQALATQTDMNPGAHMTQHPCPTGWKNAAGRNKTNQTSVLLT</sequence>
<protein>
    <submittedName>
        <fullName evidence="2">Uncharacterized protein</fullName>
    </submittedName>
</protein>
<evidence type="ECO:0000256" key="1">
    <source>
        <dbReference type="SAM" id="MobiDB-lite"/>
    </source>
</evidence>
<accession>A0AAV7U0W0</accession>
<gene>
    <name evidence="2" type="ORF">NDU88_007346</name>
</gene>
<feature type="compositionally biased region" description="Polar residues" evidence="1">
    <location>
        <begin position="74"/>
        <end position="84"/>
    </location>
</feature>
<name>A0AAV7U0W0_PLEWA</name>
<feature type="region of interest" description="Disordered" evidence="1">
    <location>
        <begin position="49"/>
        <end position="84"/>
    </location>
</feature>
<comment type="caution">
    <text evidence="2">The sequence shown here is derived from an EMBL/GenBank/DDBJ whole genome shotgun (WGS) entry which is preliminary data.</text>
</comment>
<dbReference type="EMBL" id="JANPWB010000006">
    <property type="protein sequence ID" value="KAJ1182151.1"/>
    <property type="molecule type" value="Genomic_DNA"/>
</dbReference>
<evidence type="ECO:0000313" key="2">
    <source>
        <dbReference type="EMBL" id="KAJ1182151.1"/>
    </source>
</evidence>
<dbReference type="AlphaFoldDB" id="A0AAV7U0W0"/>
<feature type="region of interest" description="Disordered" evidence="1">
    <location>
        <begin position="1"/>
        <end position="28"/>
    </location>
</feature>
<keyword evidence="3" id="KW-1185">Reference proteome</keyword>
<reference evidence="2" key="1">
    <citation type="journal article" date="2022" name="bioRxiv">
        <title>Sequencing and chromosome-scale assembly of the giantPleurodeles waltlgenome.</title>
        <authorList>
            <person name="Brown T."/>
            <person name="Elewa A."/>
            <person name="Iarovenko S."/>
            <person name="Subramanian E."/>
            <person name="Araus A.J."/>
            <person name="Petzold A."/>
            <person name="Susuki M."/>
            <person name="Suzuki K.-i.T."/>
            <person name="Hayashi T."/>
            <person name="Toyoda A."/>
            <person name="Oliveira C."/>
            <person name="Osipova E."/>
            <person name="Leigh N.D."/>
            <person name="Simon A."/>
            <person name="Yun M.H."/>
        </authorList>
    </citation>
    <scope>NUCLEOTIDE SEQUENCE</scope>
    <source>
        <strain evidence="2">20211129_DDA</strain>
        <tissue evidence="2">Liver</tissue>
    </source>
</reference>
<organism evidence="2 3">
    <name type="scientific">Pleurodeles waltl</name>
    <name type="common">Iberian ribbed newt</name>
    <dbReference type="NCBI Taxonomy" id="8319"/>
    <lineage>
        <taxon>Eukaryota</taxon>
        <taxon>Metazoa</taxon>
        <taxon>Chordata</taxon>
        <taxon>Craniata</taxon>
        <taxon>Vertebrata</taxon>
        <taxon>Euteleostomi</taxon>
        <taxon>Amphibia</taxon>
        <taxon>Batrachia</taxon>
        <taxon>Caudata</taxon>
        <taxon>Salamandroidea</taxon>
        <taxon>Salamandridae</taxon>
        <taxon>Pleurodelinae</taxon>
        <taxon>Pleurodeles</taxon>
    </lineage>
</organism>
<dbReference type="Proteomes" id="UP001066276">
    <property type="component" value="Chromosome 3_2"/>
</dbReference>